<dbReference type="InterPro" id="IPR041474">
    <property type="entry name" value="NicS_C"/>
</dbReference>
<protein>
    <submittedName>
        <fullName evidence="7">Transcriptional regulator, tetR family</fullName>
    </submittedName>
</protein>
<dbReference type="InterPro" id="IPR009057">
    <property type="entry name" value="Homeodomain-like_sf"/>
</dbReference>
<evidence type="ECO:0000259" key="6">
    <source>
        <dbReference type="PROSITE" id="PS50977"/>
    </source>
</evidence>
<dbReference type="GO" id="GO:0003700">
    <property type="term" value="F:DNA-binding transcription factor activity"/>
    <property type="evidence" value="ECO:0007669"/>
    <property type="project" value="TreeGrafter"/>
</dbReference>
<gene>
    <name evidence="7" type="ordered locus">Sked_14890</name>
</gene>
<dbReference type="PROSITE" id="PS50977">
    <property type="entry name" value="HTH_TETR_2"/>
    <property type="match status" value="1"/>
</dbReference>
<dbReference type="Pfam" id="PF17938">
    <property type="entry name" value="TetR_C_29"/>
    <property type="match status" value="1"/>
</dbReference>
<dbReference type="Proteomes" id="UP000000322">
    <property type="component" value="Chromosome"/>
</dbReference>
<accession>D1BFR4</accession>
<feature type="compositionally biased region" description="Basic and acidic residues" evidence="5">
    <location>
        <begin position="10"/>
        <end position="25"/>
    </location>
</feature>
<feature type="domain" description="HTH tetR-type" evidence="6">
    <location>
        <begin position="27"/>
        <end position="85"/>
    </location>
</feature>
<dbReference type="InterPro" id="IPR036271">
    <property type="entry name" value="Tet_transcr_reg_TetR-rel_C_sf"/>
</dbReference>
<evidence type="ECO:0000313" key="8">
    <source>
        <dbReference type="Proteomes" id="UP000000322"/>
    </source>
</evidence>
<dbReference type="InterPro" id="IPR001647">
    <property type="entry name" value="HTH_TetR"/>
</dbReference>
<name>D1BFR4_SANKS</name>
<dbReference type="SUPFAM" id="SSF48498">
    <property type="entry name" value="Tetracyclin repressor-like, C-terminal domain"/>
    <property type="match status" value="1"/>
</dbReference>
<keyword evidence="3" id="KW-0804">Transcription</keyword>
<dbReference type="EMBL" id="CP001819">
    <property type="protein sequence ID" value="ACZ21425.1"/>
    <property type="molecule type" value="Genomic_DNA"/>
</dbReference>
<evidence type="ECO:0000256" key="3">
    <source>
        <dbReference type="ARBA" id="ARBA00023163"/>
    </source>
</evidence>
<evidence type="ECO:0000256" key="5">
    <source>
        <dbReference type="SAM" id="MobiDB-lite"/>
    </source>
</evidence>
<dbReference type="SUPFAM" id="SSF46689">
    <property type="entry name" value="Homeodomain-like"/>
    <property type="match status" value="1"/>
</dbReference>
<reference evidence="7 8" key="1">
    <citation type="journal article" date="2009" name="Stand. Genomic Sci.">
        <title>Complete genome sequence of Sanguibacter keddieii type strain (ST-74).</title>
        <authorList>
            <person name="Ivanova N."/>
            <person name="Sikorski J."/>
            <person name="Sims D."/>
            <person name="Brettin T."/>
            <person name="Detter J.C."/>
            <person name="Han C."/>
            <person name="Lapidus A."/>
            <person name="Copeland A."/>
            <person name="Glavina Del Rio T."/>
            <person name="Nolan M."/>
            <person name="Chen F."/>
            <person name="Lucas S."/>
            <person name="Tice H."/>
            <person name="Cheng J.F."/>
            <person name="Bruce D."/>
            <person name="Goodwin L."/>
            <person name="Pitluck S."/>
            <person name="Pati A."/>
            <person name="Mavromatis K."/>
            <person name="Chen A."/>
            <person name="Palaniappan K."/>
            <person name="D'haeseleer P."/>
            <person name="Chain P."/>
            <person name="Bristow J."/>
            <person name="Eisen J.A."/>
            <person name="Markowitz V."/>
            <person name="Hugenholtz P."/>
            <person name="Goker M."/>
            <person name="Pukall R."/>
            <person name="Klenk H.P."/>
            <person name="Kyrpides N.C."/>
        </authorList>
    </citation>
    <scope>NUCLEOTIDE SEQUENCE [LARGE SCALE GENOMIC DNA]</scope>
    <source>
        <strain evidence="8">ATCC 51767 / DSM 10542 / NCFB 3025 / ST-74</strain>
    </source>
</reference>
<evidence type="ECO:0000256" key="4">
    <source>
        <dbReference type="PROSITE-ProRule" id="PRU00335"/>
    </source>
</evidence>
<dbReference type="Gene3D" id="1.10.357.10">
    <property type="entry name" value="Tetracycline Repressor, domain 2"/>
    <property type="match status" value="1"/>
</dbReference>
<dbReference type="PANTHER" id="PTHR30055">
    <property type="entry name" value="HTH-TYPE TRANSCRIPTIONAL REGULATOR RUTR"/>
    <property type="match status" value="1"/>
</dbReference>
<proteinExistence type="predicted"/>
<dbReference type="InterPro" id="IPR050109">
    <property type="entry name" value="HTH-type_TetR-like_transc_reg"/>
</dbReference>
<keyword evidence="2 4" id="KW-0238">DNA-binding</keyword>
<feature type="region of interest" description="Disordered" evidence="5">
    <location>
        <begin position="1"/>
        <end position="25"/>
    </location>
</feature>
<dbReference type="KEGG" id="ske:Sked_14890"/>
<feature type="DNA-binding region" description="H-T-H motif" evidence="4">
    <location>
        <begin position="48"/>
        <end position="67"/>
    </location>
</feature>
<dbReference type="Pfam" id="PF00440">
    <property type="entry name" value="TetR_N"/>
    <property type="match status" value="1"/>
</dbReference>
<dbReference type="AlphaFoldDB" id="D1BFR4"/>
<dbReference type="GO" id="GO:0000976">
    <property type="term" value="F:transcription cis-regulatory region binding"/>
    <property type="evidence" value="ECO:0007669"/>
    <property type="project" value="TreeGrafter"/>
</dbReference>
<dbReference type="eggNOG" id="COG1309">
    <property type="taxonomic scope" value="Bacteria"/>
</dbReference>
<evidence type="ECO:0000256" key="2">
    <source>
        <dbReference type="ARBA" id="ARBA00023125"/>
    </source>
</evidence>
<organism evidence="7 8">
    <name type="scientific">Sanguibacter keddieii (strain ATCC 51767 / DSM 10542 / NCFB 3025 / ST-74)</name>
    <dbReference type="NCBI Taxonomy" id="446469"/>
    <lineage>
        <taxon>Bacteria</taxon>
        <taxon>Bacillati</taxon>
        <taxon>Actinomycetota</taxon>
        <taxon>Actinomycetes</taxon>
        <taxon>Micrococcales</taxon>
        <taxon>Sanguibacteraceae</taxon>
        <taxon>Sanguibacter</taxon>
    </lineage>
</organism>
<dbReference type="PANTHER" id="PTHR30055:SF234">
    <property type="entry name" value="HTH-TYPE TRANSCRIPTIONAL REGULATOR BETI"/>
    <property type="match status" value="1"/>
</dbReference>
<dbReference type="STRING" id="446469.Sked_14890"/>
<dbReference type="RefSeq" id="WP_012866494.1">
    <property type="nucleotide sequence ID" value="NC_013521.1"/>
</dbReference>
<evidence type="ECO:0000313" key="7">
    <source>
        <dbReference type="EMBL" id="ACZ21425.1"/>
    </source>
</evidence>
<sequence length="204" mass="21285">MTPAAPRPTATREPDARPPDARRADARRNREAILASALELFARDPNASMSAIATAAGVGRVTLYGHFAGRDELVEAALATAVEQSDALLATLDLSGDPIDALTRLVGQSWRQVEANSAALDAALAALGEEHVRSSHDAVLTRVHELVERGQASGAFRADLSADWLTAVVYSTLHTACAEVAGGRLGPDEAEQAIVATVTSAVRG</sequence>
<keyword evidence="8" id="KW-1185">Reference proteome</keyword>
<evidence type="ECO:0000256" key="1">
    <source>
        <dbReference type="ARBA" id="ARBA00023015"/>
    </source>
</evidence>
<keyword evidence="1" id="KW-0805">Transcription regulation</keyword>
<dbReference type="OrthoDB" id="3869819at2"/>
<dbReference type="HOGENOM" id="CLU_069356_38_0_11"/>